<dbReference type="RefSeq" id="WP_062412640.1">
    <property type="nucleotide sequence ID" value="NZ_JAJCIO010000008.1"/>
</dbReference>
<evidence type="ECO:0000259" key="3">
    <source>
        <dbReference type="Pfam" id="PF00724"/>
    </source>
</evidence>
<dbReference type="SUPFAM" id="SSF51395">
    <property type="entry name" value="FMN-linked oxidoreductases"/>
    <property type="match status" value="1"/>
</dbReference>
<sequence>MTHLTDTLTFKRGLTVKNRLAIPPMTTRMSYYDGTVTGDEIAYYGMRTGAVGMFITGVAYIQPNGKCWTGELSVDDDAFLPNLSKLASAIKRDGTRAILQIFHAGRMTDSKTIEGEQPVAPSAVAAAKDGAETPRELRDDEIEEIIENFKKAAVRAVKAGFDGVELHGANHYLLHQFFSPHSNRRTDKWGGSLEKRYTFIERVVDGVIEAVDAMNVPNFIIGYRFSPREETDPGFNLKETLWLVDKLADKKLDYLHISLTRYDRKTNIPEYQDKSMLAYVHDAIGGRMPLISVGDVRTRADVEAALADSEIVAAGCSSLIDPNWSAKILAHRDDEIRSMLNLQDRDLLMIANGTYAFMKMKVPDRLIE</sequence>
<dbReference type="InterPro" id="IPR051799">
    <property type="entry name" value="NADH_flavin_oxidoreductase"/>
</dbReference>
<feature type="domain" description="NADH:flavin oxidoreductase/NADH oxidase N-terminal" evidence="3">
    <location>
        <begin position="9"/>
        <end position="335"/>
    </location>
</feature>
<evidence type="ECO:0000313" key="4">
    <source>
        <dbReference type="EMBL" id="MCQ5342603.1"/>
    </source>
</evidence>
<dbReference type="PANTHER" id="PTHR43656:SF2">
    <property type="entry name" value="BINDING OXIDOREDUCTASE, PUTATIVE (AFU_ORTHOLOGUE AFUA_2G08260)-RELATED"/>
    <property type="match status" value="1"/>
</dbReference>
<proteinExistence type="predicted"/>
<protein>
    <submittedName>
        <fullName evidence="4">NADH-dependent flavin oxidoreductase</fullName>
    </submittedName>
</protein>
<dbReference type="EMBL" id="JANGEW010000010">
    <property type="protein sequence ID" value="MCQ5342603.1"/>
    <property type="molecule type" value="Genomic_DNA"/>
</dbReference>
<evidence type="ECO:0000313" key="5">
    <source>
        <dbReference type="Proteomes" id="UP001206692"/>
    </source>
</evidence>
<dbReference type="Pfam" id="PF00724">
    <property type="entry name" value="Oxidored_FMN"/>
    <property type="match status" value="1"/>
</dbReference>
<evidence type="ECO:0000256" key="1">
    <source>
        <dbReference type="ARBA" id="ARBA00022630"/>
    </source>
</evidence>
<organism evidence="4 5">
    <name type="scientific">Megasphaera massiliensis</name>
    <dbReference type="NCBI Taxonomy" id="1232428"/>
    <lineage>
        <taxon>Bacteria</taxon>
        <taxon>Bacillati</taxon>
        <taxon>Bacillota</taxon>
        <taxon>Negativicutes</taxon>
        <taxon>Veillonellales</taxon>
        <taxon>Veillonellaceae</taxon>
        <taxon>Megasphaera</taxon>
    </lineage>
</organism>
<gene>
    <name evidence="4" type="ORF">NE675_06095</name>
</gene>
<dbReference type="InterPro" id="IPR013785">
    <property type="entry name" value="Aldolase_TIM"/>
</dbReference>
<keyword evidence="1" id="KW-0285">Flavoprotein</keyword>
<keyword evidence="5" id="KW-1185">Reference proteome</keyword>
<name>A0ABT1SSM1_9FIRM</name>
<keyword evidence="2" id="KW-0560">Oxidoreductase</keyword>
<comment type="caution">
    <text evidence="4">The sequence shown here is derived from an EMBL/GenBank/DDBJ whole genome shotgun (WGS) entry which is preliminary data.</text>
</comment>
<dbReference type="CDD" id="cd04735">
    <property type="entry name" value="OYE_like_4_FMN"/>
    <property type="match status" value="1"/>
</dbReference>
<dbReference type="Proteomes" id="UP001206692">
    <property type="component" value="Unassembled WGS sequence"/>
</dbReference>
<dbReference type="PANTHER" id="PTHR43656">
    <property type="entry name" value="BINDING OXIDOREDUCTASE, PUTATIVE (AFU_ORTHOLOGUE AFUA_2G08260)-RELATED"/>
    <property type="match status" value="1"/>
</dbReference>
<evidence type="ECO:0000256" key="2">
    <source>
        <dbReference type="ARBA" id="ARBA00023002"/>
    </source>
</evidence>
<dbReference type="InterPro" id="IPR001155">
    <property type="entry name" value="OxRdtase_FMN_N"/>
</dbReference>
<accession>A0ABT1SSM1</accession>
<reference evidence="4 5" key="1">
    <citation type="submission" date="2022-06" db="EMBL/GenBank/DDBJ databases">
        <title>Isolation of gut microbiota from human fecal samples.</title>
        <authorList>
            <person name="Pamer E.G."/>
            <person name="Barat B."/>
            <person name="Waligurski E."/>
            <person name="Medina S."/>
            <person name="Paddock L."/>
            <person name="Mostad J."/>
        </authorList>
    </citation>
    <scope>NUCLEOTIDE SEQUENCE [LARGE SCALE GENOMIC DNA]</scope>
    <source>
        <strain evidence="4 5">DFI.1.1</strain>
    </source>
</reference>
<dbReference type="Gene3D" id="3.20.20.70">
    <property type="entry name" value="Aldolase class I"/>
    <property type="match status" value="1"/>
</dbReference>